<comment type="caution">
    <text evidence="1">The sequence shown here is derived from an EMBL/GenBank/DDBJ whole genome shotgun (WGS) entry which is preliminary data.</text>
</comment>
<protein>
    <submittedName>
        <fullName evidence="1">Uncharacterized protein</fullName>
    </submittedName>
</protein>
<proteinExistence type="predicted"/>
<name>L9YSK0_9EURY</name>
<reference evidence="1 2" key="1">
    <citation type="journal article" date="2014" name="PLoS Genet.">
        <title>Phylogenetically driven sequencing of extremely halophilic archaea reveals strategies for static and dynamic osmo-response.</title>
        <authorList>
            <person name="Becker E.A."/>
            <person name="Seitzer P.M."/>
            <person name="Tritt A."/>
            <person name="Larsen D."/>
            <person name="Krusor M."/>
            <person name="Yao A.I."/>
            <person name="Wu D."/>
            <person name="Madern D."/>
            <person name="Eisen J.A."/>
            <person name="Darling A.E."/>
            <person name="Facciotti M.T."/>
        </authorList>
    </citation>
    <scope>NUCLEOTIDE SEQUENCE [LARGE SCALE GENOMIC DNA]</scope>
    <source>
        <strain evidence="1 2">JCM 14663</strain>
    </source>
</reference>
<organism evidence="1 2">
    <name type="scientific">Natrinema gari JCM 14663</name>
    <dbReference type="NCBI Taxonomy" id="1230459"/>
    <lineage>
        <taxon>Archaea</taxon>
        <taxon>Methanobacteriati</taxon>
        <taxon>Methanobacteriota</taxon>
        <taxon>Stenosarchaea group</taxon>
        <taxon>Halobacteria</taxon>
        <taxon>Halobacteriales</taxon>
        <taxon>Natrialbaceae</taxon>
        <taxon>Natrinema</taxon>
    </lineage>
</organism>
<dbReference type="AlphaFoldDB" id="L9YSK0"/>
<evidence type="ECO:0000313" key="1">
    <source>
        <dbReference type="EMBL" id="ELY77195.1"/>
    </source>
</evidence>
<dbReference type="Proteomes" id="UP000011592">
    <property type="component" value="Unassembled WGS sequence"/>
</dbReference>
<accession>L9YSK0</accession>
<dbReference type="EMBL" id="AOIJ01000063">
    <property type="protein sequence ID" value="ELY77195.1"/>
    <property type="molecule type" value="Genomic_DNA"/>
</dbReference>
<gene>
    <name evidence="1" type="ORF">C486_17160</name>
</gene>
<sequence>MIRPISEWLGLFLNIGYLITNCFQKISNDVFDSVDVLLSSVFHVTTNHVEISDIGILDCSSILNTD</sequence>
<keyword evidence="2" id="KW-1185">Reference proteome</keyword>
<evidence type="ECO:0000313" key="2">
    <source>
        <dbReference type="Proteomes" id="UP000011592"/>
    </source>
</evidence>